<proteinExistence type="predicted"/>
<evidence type="ECO:0000313" key="1">
    <source>
        <dbReference type="EMBL" id="MBK5145578.1"/>
    </source>
</evidence>
<evidence type="ECO:0000313" key="2">
    <source>
        <dbReference type="Proteomes" id="UP001296921"/>
    </source>
</evidence>
<organism evidence="1 2">
    <name type="scientific">Limnobaculum allomyrinae</name>
    <dbReference type="NCBI Taxonomy" id="2791986"/>
    <lineage>
        <taxon>Bacteria</taxon>
        <taxon>Pseudomonadati</taxon>
        <taxon>Pseudomonadota</taxon>
        <taxon>Gammaproteobacteria</taxon>
        <taxon>Enterobacterales</taxon>
        <taxon>Budviciaceae</taxon>
        <taxon>Limnobaculum</taxon>
    </lineage>
</organism>
<dbReference type="Proteomes" id="UP001296921">
    <property type="component" value="Unassembled WGS sequence"/>
</dbReference>
<dbReference type="RefSeq" id="WP_218468458.1">
    <property type="nucleotide sequence ID" value="NZ_JADRCR010000012.1"/>
</dbReference>
<dbReference type="EMBL" id="JADRCR010000012">
    <property type="protein sequence ID" value="MBK5145578.1"/>
    <property type="molecule type" value="Genomic_DNA"/>
</dbReference>
<name>A0ABS1IUY6_9GAMM</name>
<accession>A0ABS1IUY6</accession>
<protein>
    <submittedName>
        <fullName evidence="1">Type II toxin-antitoxin system RelE/ParE family toxin</fullName>
    </submittedName>
</protein>
<sequence>MKGIELTPKAEEDLVIIWEYSYLHFGIDKADEYIDRISVAFDILSAHQVGTLRPELGEDIFALPIEQHVVFFISTATTFCTYRFNFTSVTAAIELYECCMSDIKSPILMR</sequence>
<comment type="caution">
    <text evidence="1">The sequence shown here is derived from an EMBL/GenBank/DDBJ whole genome shotgun (WGS) entry which is preliminary data.</text>
</comment>
<keyword evidence="2" id="KW-1185">Reference proteome</keyword>
<dbReference type="Pfam" id="PF05016">
    <property type="entry name" value="ParE_toxin"/>
    <property type="match status" value="1"/>
</dbReference>
<gene>
    <name evidence="1" type="ORF">I2494_18015</name>
</gene>
<reference evidence="1 2" key="1">
    <citation type="submission" date="2020-11" db="EMBL/GenBank/DDBJ databases">
        <title>Insectihabitans protaetiae gen. nov. sp. nov. and Insectihabitans allomyrinae sp. nov., isolated from larvae of Protaetia brevitarsis seulensis and Allomyrina dichotoma, respectively.</title>
        <authorList>
            <person name="Lee S.D."/>
            <person name="Byeon Y.-S."/>
            <person name="Kim S.-M."/>
            <person name="Yang H.L."/>
            <person name="Kim I.S."/>
        </authorList>
    </citation>
    <scope>NUCLEOTIDE SEQUENCE [LARGE SCALE GENOMIC DNA]</scope>
    <source>
        <strain evidence="1 2">BWR-B9</strain>
    </source>
</reference>
<dbReference type="InterPro" id="IPR007712">
    <property type="entry name" value="RelE/ParE_toxin"/>
</dbReference>